<name>A0A9W9YDS1_9CNID</name>
<gene>
    <name evidence="14" type="ORF">OS493_013414</name>
</gene>
<evidence type="ECO:0000256" key="10">
    <source>
        <dbReference type="ARBA" id="ARBA00023157"/>
    </source>
</evidence>
<evidence type="ECO:0000256" key="4">
    <source>
        <dbReference type="ARBA" id="ARBA00022729"/>
    </source>
</evidence>
<dbReference type="Pfam" id="PF00028">
    <property type="entry name" value="Cadherin"/>
    <property type="match status" value="3"/>
</dbReference>
<evidence type="ECO:0000256" key="12">
    <source>
        <dbReference type="PROSITE-ProRule" id="PRU00043"/>
    </source>
</evidence>
<comment type="caution">
    <text evidence="14">The sequence shown here is derived from an EMBL/GenBank/DDBJ whole genome shotgun (WGS) entry which is preliminary data.</text>
</comment>
<keyword evidence="3" id="KW-0812">Transmembrane</keyword>
<evidence type="ECO:0000256" key="11">
    <source>
        <dbReference type="ARBA" id="ARBA00023180"/>
    </source>
</evidence>
<keyword evidence="2" id="KW-0245">EGF-like domain</keyword>
<dbReference type="GO" id="GO:0005509">
    <property type="term" value="F:calcium ion binding"/>
    <property type="evidence" value="ECO:0007669"/>
    <property type="project" value="UniProtKB-UniRule"/>
</dbReference>
<dbReference type="SUPFAM" id="SSF49313">
    <property type="entry name" value="Cadherin-like"/>
    <property type="match status" value="4"/>
</dbReference>
<comment type="subcellular location">
    <subcellularLocation>
        <location evidence="1">Membrane</location>
    </subcellularLocation>
</comment>
<reference evidence="14" key="1">
    <citation type="submission" date="2023-01" db="EMBL/GenBank/DDBJ databases">
        <title>Genome assembly of the deep-sea coral Lophelia pertusa.</title>
        <authorList>
            <person name="Herrera S."/>
            <person name="Cordes E."/>
        </authorList>
    </citation>
    <scope>NUCLEOTIDE SEQUENCE</scope>
    <source>
        <strain evidence="14">USNM1676648</strain>
        <tissue evidence="14">Polyp</tissue>
    </source>
</reference>
<keyword evidence="5" id="KW-0677">Repeat</keyword>
<feature type="domain" description="Cadherin" evidence="13">
    <location>
        <begin position="165"/>
        <end position="264"/>
    </location>
</feature>
<keyword evidence="4" id="KW-0732">Signal</keyword>
<evidence type="ECO:0000256" key="9">
    <source>
        <dbReference type="ARBA" id="ARBA00023136"/>
    </source>
</evidence>
<feature type="domain" description="Cadherin" evidence="13">
    <location>
        <begin position="4"/>
        <end position="61"/>
    </location>
</feature>
<dbReference type="SMART" id="SM00112">
    <property type="entry name" value="CA"/>
    <property type="match status" value="3"/>
</dbReference>
<dbReference type="GO" id="GO:0005886">
    <property type="term" value="C:plasma membrane"/>
    <property type="evidence" value="ECO:0007669"/>
    <property type="project" value="InterPro"/>
</dbReference>
<keyword evidence="9" id="KW-0472">Membrane</keyword>
<dbReference type="AlphaFoldDB" id="A0A9W9YDS1"/>
<evidence type="ECO:0000256" key="2">
    <source>
        <dbReference type="ARBA" id="ARBA00022536"/>
    </source>
</evidence>
<dbReference type="InterPro" id="IPR015919">
    <property type="entry name" value="Cadherin-like_sf"/>
</dbReference>
<evidence type="ECO:0000256" key="6">
    <source>
        <dbReference type="ARBA" id="ARBA00022837"/>
    </source>
</evidence>
<dbReference type="PANTHER" id="PTHR24026:SF136">
    <property type="entry name" value="PROTOCADHERIN-23"/>
    <property type="match status" value="1"/>
</dbReference>
<dbReference type="InterPro" id="IPR020894">
    <property type="entry name" value="Cadherin_CS"/>
</dbReference>
<evidence type="ECO:0000256" key="8">
    <source>
        <dbReference type="ARBA" id="ARBA00022989"/>
    </source>
</evidence>
<protein>
    <recommendedName>
        <fullName evidence="13">Cadherin domain-containing protein</fullName>
    </recommendedName>
</protein>
<dbReference type="Gene3D" id="2.60.40.60">
    <property type="entry name" value="Cadherins"/>
    <property type="match status" value="4"/>
</dbReference>
<evidence type="ECO:0000256" key="5">
    <source>
        <dbReference type="ARBA" id="ARBA00022737"/>
    </source>
</evidence>
<evidence type="ECO:0000313" key="14">
    <source>
        <dbReference type="EMBL" id="KAJ7336039.1"/>
    </source>
</evidence>
<dbReference type="PRINTS" id="PR00205">
    <property type="entry name" value="CADHERIN"/>
</dbReference>
<proteinExistence type="predicted"/>
<dbReference type="CDD" id="cd11304">
    <property type="entry name" value="Cadherin_repeat"/>
    <property type="match status" value="3"/>
</dbReference>
<keyword evidence="8" id="KW-1133">Transmembrane helix</keyword>
<dbReference type="OrthoDB" id="6252479at2759"/>
<evidence type="ECO:0000256" key="3">
    <source>
        <dbReference type="ARBA" id="ARBA00022692"/>
    </source>
</evidence>
<sequence>MAILKIDPSTGVITVKSTLDRETQAQFSLTVVAKDSGTPSLSASTVVMVMIDDVNDNAPVFSPQIFYGSIREDASPGSTVLKVEAKDKDEGTNGQLQFDLQGKGRYNFSIDSRGFIHTATPLDYEKTGSYILTVTAMDGGSPPGTASAQVNITIINVDDNVPVFETSSQASKIREDVAVGTRVVRLNATDADGNELMFDILSGNTGGAFEIHNSSGLIRVAAKLDREKIATYHLAVRATDRGGHSVTHNATILVIDVNDNAPMFTQPSYSKDIMENLPSGQLIATVSALDKDKVITLVSATR</sequence>
<keyword evidence="11" id="KW-0325">Glycoprotein</keyword>
<dbReference type="PROSITE" id="PS00232">
    <property type="entry name" value="CADHERIN_1"/>
    <property type="match status" value="2"/>
</dbReference>
<dbReference type="InterPro" id="IPR002126">
    <property type="entry name" value="Cadherin-like_dom"/>
</dbReference>
<keyword evidence="15" id="KW-1185">Reference proteome</keyword>
<dbReference type="PANTHER" id="PTHR24026">
    <property type="entry name" value="FAT ATYPICAL CADHERIN-RELATED"/>
    <property type="match status" value="1"/>
</dbReference>
<feature type="domain" description="Cadherin" evidence="13">
    <location>
        <begin position="62"/>
        <end position="164"/>
    </location>
</feature>
<dbReference type="FunFam" id="2.60.40.60:FF:000020">
    <property type="entry name" value="Dachsous cadherin-related 1b"/>
    <property type="match status" value="1"/>
</dbReference>
<keyword evidence="6 12" id="KW-0106">Calcium</keyword>
<dbReference type="Proteomes" id="UP001163046">
    <property type="component" value="Unassembled WGS sequence"/>
</dbReference>
<dbReference type="GO" id="GO:0007156">
    <property type="term" value="P:homophilic cell adhesion via plasma membrane adhesion molecules"/>
    <property type="evidence" value="ECO:0007669"/>
    <property type="project" value="InterPro"/>
</dbReference>
<organism evidence="14 15">
    <name type="scientific">Desmophyllum pertusum</name>
    <dbReference type="NCBI Taxonomy" id="174260"/>
    <lineage>
        <taxon>Eukaryota</taxon>
        <taxon>Metazoa</taxon>
        <taxon>Cnidaria</taxon>
        <taxon>Anthozoa</taxon>
        <taxon>Hexacorallia</taxon>
        <taxon>Scleractinia</taxon>
        <taxon>Caryophylliina</taxon>
        <taxon>Caryophylliidae</taxon>
        <taxon>Desmophyllum</taxon>
    </lineage>
</organism>
<evidence type="ECO:0000256" key="1">
    <source>
        <dbReference type="ARBA" id="ARBA00004370"/>
    </source>
</evidence>
<dbReference type="EMBL" id="MU827783">
    <property type="protein sequence ID" value="KAJ7336039.1"/>
    <property type="molecule type" value="Genomic_DNA"/>
</dbReference>
<keyword evidence="10" id="KW-1015">Disulfide bond</keyword>
<keyword evidence="7" id="KW-0130">Cell adhesion</keyword>
<evidence type="ECO:0000259" key="13">
    <source>
        <dbReference type="PROSITE" id="PS50268"/>
    </source>
</evidence>
<dbReference type="PROSITE" id="PS50268">
    <property type="entry name" value="CADHERIN_2"/>
    <property type="match status" value="3"/>
</dbReference>
<evidence type="ECO:0000256" key="7">
    <source>
        <dbReference type="ARBA" id="ARBA00022889"/>
    </source>
</evidence>
<dbReference type="FunFam" id="2.60.40.60:FF:000013">
    <property type="entry name" value="Cadherin EGF LAG seven-pass G-type receptor"/>
    <property type="match status" value="1"/>
</dbReference>
<evidence type="ECO:0000313" key="15">
    <source>
        <dbReference type="Proteomes" id="UP001163046"/>
    </source>
</evidence>
<accession>A0A9W9YDS1</accession>